<dbReference type="InterPro" id="IPR025714">
    <property type="entry name" value="Methyltranfer_dom"/>
</dbReference>
<dbReference type="CDD" id="cd02440">
    <property type="entry name" value="AdoMet_MTases"/>
    <property type="match status" value="1"/>
</dbReference>
<dbReference type="EMBL" id="UINC01002286">
    <property type="protein sequence ID" value="SUZ95005.1"/>
    <property type="molecule type" value="Genomic_DNA"/>
</dbReference>
<evidence type="ECO:0000259" key="1">
    <source>
        <dbReference type="Pfam" id="PF13847"/>
    </source>
</evidence>
<dbReference type="Pfam" id="PF13847">
    <property type="entry name" value="Methyltransf_31"/>
    <property type="match status" value="1"/>
</dbReference>
<dbReference type="GO" id="GO:0030798">
    <property type="term" value="F:trans-aconitate 2-methyltransferase activity"/>
    <property type="evidence" value="ECO:0007669"/>
    <property type="project" value="InterPro"/>
</dbReference>
<sequence length="264" mass="30388">MKNYKWDAQEYEKHSQGQQKWARELVEKISLKGTENVLDLGCGDGKVTADISKIVSEGSIIGVDNSAEMIKLAKDRHSEAIYPNLSFQEMDAVNLNFNDRFDLIFSNAVLHWVKDQKPVIKGIFKSLKQGGRVLLQMGGKGNAAGIVEVLSELQTEKKWHSYFNEFNFPFYFPGTNEYKALLLDYGFTLNRIELIPKKMEHAGIEALKGWIRTTWLPYTERVPEEERERFIDIVSKKYIERYSANSNGIINVQMVRLEVEAEKK</sequence>
<dbReference type="SUPFAM" id="SSF53335">
    <property type="entry name" value="S-adenosyl-L-methionine-dependent methyltransferases"/>
    <property type="match status" value="1"/>
</dbReference>
<accession>A0A381RSY9</accession>
<gene>
    <name evidence="2" type="ORF">METZ01_LOCUS47859</name>
</gene>
<organism evidence="2">
    <name type="scientific">marine metagenome</name>
    <dbReference type="NCBI Taxonomy" id="408172"/>
    <lineage>
        <taxon>unclassified sequences</taxon>
        <taxon>metagenomes</taxon>
        <taxon>ecological metagenomes</taxon>
    </lineage>
</organism>
<dbReference type="InterPro" id="IPR023149">
    <property type="entry name" value="Trans_acon_MeTrfase_C"/>
</dbReference>
<dbReference type="InterPro" id="IPR029063">
    <property type="entry name" value="SAM-dependent_MTases_sf"/>
</dbReference>
<dbReference type="AlphaFoldDB" id="A0A381RSY9"/>
<dbReference type="PANTHER" id="PTHR43861:SF1">
    <property type="entry name" value="TRANS-ACONITATE 2-METHYLTRANSFERASE"/>
    <property type="match status" value="1"/>
</dbReference>
<protein>
    <recommendedName>
        <fullName evidence="1">Methyltransferase domain-containing protein</fullName>
    </recommendedName>
</protein>
<reference evidence="2" key="1">
    <citation type="submission" date="2018-05" db="EMBL/GenBank/DDBJ databases">
        <authorList>
            <person name="Lanie J.A."/>
            <person name="Ng W.-L."/>
            <person name="Kazmierczak K.M."/>
            <person name="Andrzejewski T.M."/>
            <person name="Davidsen T.M."/>
            <person name="Wayne K.J."/>
            <person name="Tettelin H."/>
            <person name="Glass J.I."/>
            <person name="Rusch D."/>
            <person name="Podicherti R."/>
            <person name="Tsui H.-C.T."/>
            <person name="Winkler M.E."/>
        </authorList>
    </citation>
    <scope>NUCLEOTIDE SEQUENCE</scope>
</reference>
<dbReference type="PANTHER" id="PTHR43861">
    <property type="entry name" value="TRANS-ACONITATE 2-METHYLTRANSFERASE-RELATED"/>
    <property type="match status" value="1"/>
</dbReference>
<dbReference type="Gene3D" id="1.10.150.290">
    <property type="entry name" value="S-adenosyl-L-methionine-dependent methyltransferases"/>
    <property type="match status" value="1"/>
</dbReference>
<evidence type="ECO:0000313" key="2">
    <source>
        <dbReference type="EMBL" id="SUZ95005.1"/>
    </source>
</evidence>
<proteinExistence type="predicted"/>
<feature type="domain" description="Methyltransferase" evidence="1">
    <location>
        <begin position="34"/>
        <end position="139"/>
    </location>
</feature>
<name>A0A381RSY9_9ZZZZ</name>
<dbReference type="Gene3D" id="3.40.50.150">
    <property type="entry name" value="Vaccinia Virus protein VP39"/>
    <property type="match status" value="1"/>
</dbReference>